<name>A0A5J4JFN9_9BACI</name>
<evidence type="ECO:0000256" key="1">
    <source>
        <dbReference type="ARBA" id="ARBA00004651"/>
    </source>
</evidence>
<dbReference type="PANTHER" id="PTHR43386">
    <property type="entry name" value="OLIGOPEPTIDE TRANSPORT SYSTEM PERMEASE PROTEIN APPC"/>
    <property type="match status" value="1"/>
</dbReference>
<evidence type="ECO:0000313" key="13">
    <source>
        <dbReference type="Proteomes" id="UP000391919"/>
    </source>
</evidence>
<reference evidence="12 13" key="1">
    <citation type="submission" date="2019-09" db="EMBL/GenBank/DDBJ databases">
        <title>Draft genome sequence of Bacillus sp. JC-7.</title>
        <authorList>
            <person name="Tanaka N."/>
            <person name="Shiwa Y."/>
            <person name="Fujita N."/>
            <person name="Tanasupawat S."/>
        </authorList>
    </citation>
    <scope>NUCLEOTIDE SEQUENCE [LARGE SCALE GENOMIC DNA]</scope>
    <source>
        <strain evidence="12 13">JC-7</strain>
    </source>
</reference>
<dbReference type="InterPro" id="IPR035906">
    <property type="entry name" value="MetI-like_sf"/>
</dbReference>
<comment type="similarity">
    <text evidence="9">Belongs to the binding-protein-dependent transport system permease family. OppBC subfamily.</text>
</comment>
<feature type="transmembrane region" description="Helical" evidence="10">
    <location>
        <begin position="177"/>
        <end position="195"/>
    </location>
</feature>
<evidence type="ECO:0000256" key="7">
    <source>
        <dbReference type="ARBA" id="ARBA00022989"/>
    </source>
</evidence>
<keyword evidence="3" id="KW-1003">Cell membrane</keyword>
<gene>
    <name evidence="12" type="ORF">BpJC7_17640</name>
</gene>
<evidence type="ECO:0000313" key="12">
    <source>
        <dbReference type="EMBL" id="GER70461.1"/>
    </source>
</evidence>
<dbReference type="GO" id="GO:0055085">
    <property type="term" value="P:transmembrane transport"/>
    <property type="evidence" value="ECO:0007669"/>
    <property type="project" value="InterPro"/>
</dbReference>
<dbReference type="InterPro" id="IPR050366">
    <property type="entry name" value="BP-dependent_transpt_permease"/>
</dbReference>
<dbReference type="Pfam" id="PF12911">
    <property type="entry name" value="OppC_N"/>
    <property type="match status" value="1"/>
</dbReference>
<feature type="transmembrane region" description="Helical" evidence="10">
    <location>
        <begin position="255"/>
        <end position="284"/>
    </location>
</feature>
<evidence type="ECO:0000256" key="8">
    <source>
        <dbReference type="ARBA" id="ARBA00023136"/>
    </source>
</evidence>
<evidence type="ECO:0000256" key="6">
    <source>
        <dbReference type="ARBA" id="ARBA00022927"/>
    </source>
</evidence>
<evidence type="ECO:0000256" key="10">
    <source>
        <dbReference type="RuleBase" id="RU363032"/>
    </source>
</evidence>
<evidence type="ECO:0000256" key="5">
    <source>
        <dbReference type="ARBA" id="ARBA00022856"/>
    </source>
</evidence>
<accession>A0A5J4JFN9</accession>
<feature type="transmembrane region" description="Helical" evidence="10">
    <location>
        <begin position="304"/>
        <end position="327"/>
    </location>
</feature>
<comment type="caution">
    <text evidence="12">The sequence shown here is derived from an EMBL/GenBank/DDBJ whole genome shotgun (WGS) entry which is preliminary data.</text>
</comment>
<dbReference type="Gene3D" id="1.10.3720.10">
    <property type="entry name" value="MetI-like"/>
    <property type="match status" value="1"/>
</dbReference>
<keyword evidence="2 10" id="KW-0813">Transport</keyword>
<feature type="transmembrane region" description="Helical" evidence="10">
    <location>
        <begin position="201"/>
        <end position="220"/>
    </location>
</feature>
<evidence type="ECO:0000259" key="11">
    <source>
        <dbReference type="PROSITE" id="PS50928"/>
    </source>
</evidence>
<evidence type="ECO:0000256" key="3">
    <source>
        <dbReference type="ARBA" id="ARBA00022475"/>
    </source>
</evidence>
<dbReference type="PANTHER" id="PTHR43386:SF24">
    <property type="entry name" value="OLIGOPEPTIDE TRANSPORT SYSTEM PERMEASE PROTEIN AMID"/>
    <property type="match status" value="1"/>
</dbReference>
<dbReference type="InterPro" id="IPR000515">
    <property type="entry name" value="MetI-like"/>
</dbReference>
<dbReference type="EMBL" id="BKZQ01000021">
    <property type="protein sequence ID" value="GER70461.1"/>
    <property type="molecule type" value="Genomic_DNA"/>
</dbReference>
<evidence type="ECO:0000256" key="2">
    <source>
        <dbReference type="ARBA" id="ARBA00022448"/>
    </source>
</evidence>
<dbReference type="InterPro" id="IPR025966">
    <property type="entry name" value="OppC_N"/>
</dbReference>
<dbReference type="GO" id="GO:0015833">
    <property type="term" value="P:peptide transport"/>
    <property type="evidence" value="ECO:0007669"/>
    <property type="project" value="UniProtKB-KW"/>
</dbReference>
<evidence type="ECO:0000256" key="4">
    <source>
        <dbReference type="ARBA" id="ARBA00022692"/>
    </source>
</evidence>
<keyword evidence="6" id="KW-0653">Protein transport</keyword>
<keyword evidence="13" id="KW-1185">Reference proteome</keyword>
<keyword evidence="4 10" id="KW-0812">Transmembrane</keyword>
<proteinExistence type="inferred from homology"/>
<organism evidence="12 13">
    <name type="scientific">Weizmannia acidilactici</name>
    <dbReference type="NCBI Taxonomy" id="2607726"/>
    <lineage>
        <taxon>Bacteria</taxon>
        <taxon>Bacillati</taxon>
        <taxon>Bacillota</taxon>
        <taxon>Bacilli</taxon>
        <taxon>Bacillales</taxon>
        <taxon>Bacillaceae</taxon>
        <taxon>Heyndrickxia</taxon>
    </lineage>
</organism>
<dbReference type="PROSITE" id="PS50928">
    <property type="entry name" value="ABC_TM1"/>
    <property type="match status" value="1"/>
</dbReference>
<sequence length="340" mass="37798">MSTSTNETISKDMFELVEVNHEDADVIEKPQLSFMQDAWLRLRKNKAAIASLIILILLIIMAAIGPSLSKYDPYTQDSSRINLPPRIPGIEKLGIFDGTQEIAGKKVNVYEQKHIKDYYWFGTDSLGRDLFSRVWQGTRVSLYIAFLAALIDMVIGVTYGLISGYKGGQVDNVMQRIVEILYGVPNLIVVILMLLIFAPGILSITVAMVTTGWLGMSRVVRGQVLKLKNMEYVLAAKTLGASNTRILFKHLLPNLAGVIIINTMFTIPTAIFFEAFLSFIGIGLQAPKASLGTLIQDGYQTFQFLPFQLWIPAAVICILLIAFNLLGDGLRDAFDPKMRD</sequence>
<keyword evidence="8 10" id="KW-0472">Membrane</keyword>
<dbReference type="Pfam" id="PF00528">
    <property type="entry name" value="BPD_transp_1"/>
    <property type="match status" value="1"/>
</dbReference>
<feature type="domain" description="ABC transmembrane type-1" evidence="11">
    <location>
        <begin position="138"/>
        <end position="327"/>
    </location>
</feature>
<dbReference type="NCBIfam" id="NF045475">
    <property type="entry name" value="Opp3C"/>
    <property type="match status" value="1"/>
</dbReference>
<keyword evidence="7 10" id="KW-1133">Transmembrane helix</keyword>
<dbReference type="AlphaFoldDB" id="A0A5J4JFN9"/>
<dbReference type="GO" id="GO:0015031">
    <property type="term" value="P:protein transport"/>
    <property type="evidence" value="ECO:0007669"/>
    <property type="project" value="UniProtKB-KW"/>
</dbReference>
<feature type="transmembrane region" description="Helical" evidence="10">
    <location>
        <begin position="47"/>
        <end position="68"/>
    </location>
</feature>
<dbReference type="SUPFAM" id="SSF161098">
    <property type="entry name" value="MetI-like"/>
    <property type="match status" value="1"/>
</dbReference>
<feature type="transmembrane region" description="Helical" evidence="10">
    <location>
        <begin position="140"/>
        <end position="165"/>
    </location>
</feature>
<keyword evidence="5" id="KW-0571">Peptide transport</keyword>
<dbReference type="GO" id="GO:0005886">
    <property type="term" value="C:plasma membrane"/>
    <property type="evidence" value="ECO:0007669"/>
    <property type="project" value="UniProtKB-SubCell"/>
</dbReference>
<dbReference type="Proteomes" id="UP000391919">
    <property type="component" value="Unassembled WGS sequence"/>
</dbReference>
<dbReference type="CDD" id="cd06261">
    <property type="entry name" value="TM_PBP2"/>
    <property type="match status" value="1"/>
</dbReference>
<protein>
    <submittedName>
        <fullName evidence="12">Peptide ABC transporter permease</fullName>
    </submittedName>
</protein>
<evidence type="ECO:0000256" key="9">
    <source>
        <dbReference type="ARBA" id="ARBA00024202"/>
    </source>
</evidence>
<comment type="subcellular location">
    <subcellularLocation>
        <location evidence="1 10">Cell membrane</location>
        <topology evidence="1 10">Multi-pass membrane protein</topology>
    </subcellularLocation>
</comment>